<dbReference type="SUPFAM" id="SSF48239">
    <property type="entry name" value="Terpenoid cyclases/Protein prenyltransferases"/>
    <property type="match status" value="1"/>
</dbReference>
<dbReference type="AlphaFoldDB" id="A0A926NGT1"/>
<accession>A0A926NGT1</accession>
<dbReference type="RefSeq" id="WP_191156679.1">
    <property type="nucleotide sequence ID" value="NZ_JACXAI010000005.1"/>
</dbReference>
<comment type="caution">
    <text evidence="1">The sequence shown here is derived from an EMBL/GenBank/DDBJ whole genome shotgun (WGS) entry which is preliminary data.</text>
</comment>
<evidence type="ECO:0008006" key="3">
    <source>
        <dbReference type="Google" id="ProtNLM"/>
    </source>
</evidence>
<organism evidence="1 2">
    <name type="scientific">Metabacillus arenae</name>
    <dbReference type="NCBI Taxonomy" id="2771434"/>
    <lineage>
        <taxon>Bacteria</taxon>
        <taxon>Bacillati</taxon>
        <taxon>Bacillota</taxon>
        <taxon>Bacilli</taxon>
        <taxon>Bacillales</taxon>
        <taxon>Bacillaceae</taxon>
        <taxon>Metabacillus</taxon>
    </lineage>
</organism>
<dbReference type="Proteomes" id="UP000626844">
    <property type="component" value="Unassembled WGS sequence"/>
</dbReference>
<proteinExistence type="predicted"/>
<sequence>MKLTIDRFKQAEEFIEEHARELEKTYFRFLFKKGSEHDVLNELENFQNQDGGFGHGIEPDFFLPDSSVMATTVAFQYFSKLKVTSQEPLVQHGINYLLLQYKDKEKRWPSVPPEVNQYPHAPWWHFNEEGNGNDVEQFWGNPSAEVISYLYEYEKLVAKEFLVERINDALERIANTKHIEFHEAMCYLRLADVLEEEKAKRIFSKIGEHLHEIIDWDEESWKGYGCQPYHLIDSKVSPYYEENKEKVDKSLDFLIQSQHKDGYWEPNWSREFEGDDQAWKKAKTEWRGILTIGQLDLLNRFGRIDKN</sequence>
<reference evidence="1" key="1">
    <citation type="submission" date="2020-09" db="EMBL/GenBank/DDBJ databases">
        <title>A novel bacterium of genus Bacillus, isolated from South China Sea.</title>
        <authorList>
            <person name="Huang H."/>
            <person name="Mo K."/>
            <person name="Hu Y."/>
        </authorList>
    </citation>
    <scope>NUCLEOTIDE SEQUENCE</scope>
    <source>
        <strain evidence="1">IB182487</strain>
    </source>
</reference>
<evidence type="ECO:0000313" key="1">
    <source>
        <dbReference type="EMBL" id="MBD1379748.1"/>
    </source>
</evidence>
<dbReference type="EMBL" id="JACXAI010000005">
    <property type="protein sequence ID" value="MBD1379748.1"/>
    <property type="molecule type" value="Genomic_DNA"/>
</dbReference>
<dbReference type="InterPro" id="IPR008930">
    <property type="entry name" value="Terpenoid_cyclase/PrenylTrfase"/>
</dbReference>
<keyword evidence="2" id="KW-1185">Reference proteome</keyword>
<evidence type="ECO:0000313" key="2">
    <source>
        <dbReference type="Proteomes" id="UP000626844"/>
    </source>
</evidence>
<gene>
    <name evidence="1" type="ORF">IC621_05845</name>
</gene>
<protein>
    <recommendedName>
        <fullName evidence="3">Prenyltransferase</fullName>
    </recommendedName>
</protein>
<name>A0A926NGT1_9BACI</name>